<evidence type="ECO:0000256" key="1">
    <source>
        <dbReference type="ARBA" id="ARBA00006115"/>
    </source>
</evidence>
<dbReference type="SUPFAM" id="SSF53448">
    <property type="entry name" value="Nucleotide-diphospho-sugar transferases"/>
    <property type="match status" value="1"/>
</dbReference>
<keyword evidence="5" id="KW-0547">Nucleotide-binding</keyword>
<keyword evidence="6" id="KW-0342">GTP-binding</keyword>
<dbReference type="InterPro" id="IPR005835">
    <property type="entry name" value="NTP_transferase_dom"/>
</dbReference>
<feature type="domain" description="Nucleotidyl transferase" evidence="9">
    <location>
        <begin position="5"/>
        <end position="287"/>
    </location>
</feature>
<accession>A0AAE3NY64</accession>
<evidence type="ECO:0000313" key="13">
    <source>
        <dbReference type="Proteomes" id="UP001220964"/>
    </source>
</evidence>
<comment type="caution">
    <text evidence="12">The sequence shown here is derived from an EMBL/GenBank/DDBJ whole genome shotgun (WGS) entry which is preliminary data.</text>
</comment>
<dbReference type="FunFam" id="2.60.120.10:FF:000032">
    <property type="entry name" value="Mannose-1-phosphate guanylyltransferase/mannose-6-phosphate isomerase"/>
    <property type="match status" value="1"/>
</dbReference>
<gene>
    <name evidence="12" type="ORF">P1J78_24225</name>
</gene>
<dbReference type="SUPFAM" id="SSF51182">
    <property type="entry name" value="RmlC-like cupins"/>
    <property type="match status" value="1"/>
</dbReference>
<evidence type="ECO:0000256" key="2">
    <source>
        <dbReference type="ARBA" id="ARBA00012387"/>
    </source>
</evidence>
<evidence type="ECO:0000256" key="8">
    <source>
        <dbReference type="RuleBase" id="RU004190"/>
    </source>
</evidence>
<dbReference type="GO" id="GO:0005525">
    <property type="term" value="F:GTP binding"/>
    <property type="evidence" value="ECO:0007669"/>
    <property type="project" value="UniProtKB-KW"/>
</dbReference>
<dbReference type="AlphaFoldDB" id="A0AAE3NY64"/>
<dbReference type="InterPro" id="IPR014710">
    <property type="entry name" value="RmlC-like_jellyroll"/>
</dbReference>
<comment type="similarity">
    <text evidence="1 8">Belongs to the mannose-6-phosphate isomerase type 2 family.</text>
</comment>
<dbReference type="Gene3D" id="3.90.550.10">
    <property type="entry name" value="Spore Coat Polysaccharide Biosynthesis Protein SpsA, Chain A"/>
    <property type="match status" value="1"/>
</dbReference>
<evidence type="ECO:0000259" key="11">
    <source>
        <dbReference type="Pfam" id="PF22640"/>
    </source>
</evidence>
<dbReference type="Proteomes" id="UP001220964">
    <property type="component" value="Unassembled WGS sequence"/>
</dbReference>
<evidence type="ECO:0000256" key="7">
    <source>
        <dbReference type="ARBA" id="ARBA00047343"/>
    </source>
</evidence>
<dbReference type="GO" id="GO:0000271">
    <property type="term" value="P:polysaccharide biosynthetic process"/>
    <property type="evidence" value="ECO:0007669"/>
    <property type="project" value="InterPro"/>
</dbReference>
<reference evidence="12" key="1">
    <citation type="submission" date="2023-03" db="EMBL/GenBank/DDBJ databases">
        <title>Multiphase analysis and comparison of six strains from genera Psychromarinibacter, Lutimaribacter, and Maritimibacter, including a novel species: Psychromarinibacter sediminicola sp. nov.</title>
        <authorList>
            <person name="Wang Y.-H."/>
            <person name="Ye M.-Q."/>
            <person name="Du Z.-J."/>
        </authorList>
    </citation>
    <scope>NUCLEOTIDE SEQUENCE</scope>
    <source>
        <strain evidence="12">C21-152</strain>
    </source>
</reference>
<sequence length="473" mass="51120">MTITPVLLCGGSGTRLWPLSRKSYPKQFVKLLGDESLFQASAKRLTGEGFAPPLIVTGSDFRFIVTEQLAAAGIDPGAILIEPEGRNTAPAVLAAALWLEQSDPEALMLVAPSDHVIPDDDAFRVVVETGAAAAEAGRLVTFGITPDRAETGYGWLELKAAPEGPAEAMELLRFVEKPDAAAAQDMLEQGRFLWNAGIFLFKVSTILAAFRAHAPSLLEPVGAAVAQGKADLGFLRLDPEVWSEAENISIDYAVMEKADNISAVPFGAGWSDLGDWHAVWREMESDADGIATSGPATAIECTDTLLRSESGDMEVVGIGLKDTVVIALPDAVLVADATRTQDVKQAVALLKEKGAKQATAFPRDHRPWGWFETLALSDRFQVKRIVVHPGASLSLQSHHHRSEHWVVVQGTAKVTVDEVEKLLTENQSVYIPLGAVHRMENPGKVPMVLIEVQTGAYLGEDDIVRYEDIYARE</sequence>
<keyword evidence="4 12" id="KW-0548">Nucleotidyltransferase</keyword>
<feature type="domain" description="Mannose-6-phosphate isomerase type II C-terminal" evidence="10">
    <location>
        <begin position="357"/>
        <end position="468"/>
    </location>
</feature>
<name>A0AAE3NY64_9RHOB</name>
<dbReference type="PANTHER" id="PTHR46390:SF1">
    <property type="entry name" value="MANNOSE-1-PHOSPHATE GUANYLYLTRANSFERASE"/>
    <property type="match status" value="1"/>
</dbReference>
<evidence type="ECO:0000256" key="4">
    <source>
        <dbReference type="ARBA" id="ARBA00022695"/>
    </source>
</evidence>
<dbReference type="InterPro" id="IPR051161">
    <property type="entry name" value="Mannose-6P_isomerase_type2"/>
</dbReference>
<dbReference type="GO" id="GO:0004475">
    <property type="term" value="F:mannose-1-phosphate guanylyltransferase (GTP) activity"/>
    <property type="evidence" value="ECO:0007669"/>
    <property type="project" value="UniProtKB-EC"/>
</dbReference>
<dbReference type="Pfam" id="PF01050">
    <property type="entry name" value="MannoseP_isomer"/>
    <property type="match status" value="1"/>
</dbReference>
<dbReference type="Pfam" id="PF22640">
    <property type="entry name" value="ManC_GMP_beta-helix"/>
    <property type="match status" value="1"/>
</dbReference>
<dbReference type="CDD" id="cd02509">
    <property type="entry name" value="GDP-M1P_Guanylyltransferase"/>
    <property type="match status" value="1"/>
</dbReference>
<dbReference type="InterPro" id="IPR049577">
    <property type="entry name" value="GMPP_N"/>
</dbReference>
<dbReference type="EMBL" id="JARGYC010000144">
    <property type="protein sequence ID" value="MDF0603824.1"/>
    <property type="molecule type" value="Genomic_DNA"/>
</dbReference>
<dbReference type="Pfam" id="PF00483">
    <property type="entry name" value="NTP_transferase"/>
    <property type="match status" value="1"/>
</dbReference>
<keyword evidence="13" id="KW-1185">Reference proteome</keyword>
<dbReference type="GO" id="GO:0016853">
    <property type="term" value="F:isomerase activity"/>
    <property type="evidence" value="ECO:0007669"/>
    <property type="project" value="UniProtKB-KW"/>
</dbReference>
<protein>
    <recommendedName>
        <fullName evidence="2">mannose-1-phosphate guanylyltransferase</fullName>
        <ecNumber evidence="2">2.7.7.13</ecNumber>
    </recommendedName>
</protein>
<dbReference type="RefSeq" id="WP_275569935.1">
    <property type="nucleotide sequence ID" value="NZ_JARGYC010000144.1"/>
</dbReference>
<dbReference type="NCBIfam" id="TIGR01479">
    <property type="entry name" value="GMP_PMI"/>
    <property type="match status" value="1"/>
</dbReference>
<evidence type="ECO:0000256" key="5">
    <source>
        <dbReference type="ARBA" id="ARBA00022741"/>
    </source>
</evidence>
<dbReference type="FunFam" id="3.90.550.10:FF:000046">
    <property type="entry name" value="Mannose-1-phosphate guanylyltransferase (GDP)"/>
    <property type="match status" value="1"/>
</dbReference>
<organism evidence="12 13">
    <name type="scientific">Psychromarinibacter sediminicola</name>
    <dbReference type="NCBI Taxonomy" id="3033385"/>
    <lineage>
        <taxon>Bacteria</taxon>
        <taxon>Pseudomonadati</taxon>
        <taxon>Pseudomonadota</taxon>
        <taxon>Alphaproteobacteria</taxon>
        <taxon>Rhodobacterales</taxon>
        <taxon>Paracoccaceae</taxon>
        <taxon>Psychromarinibacter</taxon>
    </lineage>
</organism>
<proteinExistence type="inferred from homology"/>
<dbReference type="PANTHER" id="PTHR46390">
    <property type="entry name" value="MANNOSE-1-PHOSPHATE GUANYLYLTRANSFERASE"/>
    <property type="match status" value="1"/>
</dbReference>
<feature type="domain" description="MannoseP isomerase/GMP-like beta-helix" evidence="11">
    <location>
        <begin position="315"/>
        <end position="348"/>
    </location>
</feature>
<keyword evidence="3 12" id="KW-0808">Transferase</keyword>
<evidence type="ECO:0000259" key="10">
    <source>
        <dbReference type="Pfam" id="PF01050"/>
    </source>
</evidence>
<dbReference type="InterPro" id="IPR001538">
    <property type="entry name" value="Man6P_isomerase-2_C"/>
</dbReference>
<comment type="catalytic activity">
    <reaction evidence="7">
        <text>alpha-D-mannose 1-phosphate + GTP + H(+) = GDP-alpha-D-mannose + diphosphate</text>
        <dbReference type="Rhea" id="RHEA:15229"/>
        <dbReference type="ChEBI" id="CHEBI:15378"/>
        <dbReference type="ChEBI" id="CHEBI:33019"/>
        <dbReference type="ChEBI" id="CHEBI:37565"/>
        <dbReference type="ChEBI" id="CHEBI:57527"/>
        <dbReference type="ChEBI" id="CHEBI:58409"/>
        <dbReference type="EC" id="2.7.7.13"/>
    </reaction>
</comment>
<dbReference type="GO" id="GO:0009298">
    <property type="term" value="P:GDP-mannose biosynthetic process"/>
    <property type="evidence" value="ECO:0007669"/>
    <property type="project" value="TreeGrafter"/>
</dbReference>
<dbReference type="InterPro" id="IPR054566">
    <property type="entry name" value="ManC/GMP-like_b-helix"/>
</dbReference>
<dbReference type="EC" id="2.7.7.13" evidence="2"/>
<dbReference type="InterPro" id="IPR006375">
    <property type="entry name" value="Man1P_GuaTrfase/Man6P_Isoase"/>
</dbReference>
<dbReference type="Gene3D" id="2.60.120.10">
    <property type="entry name" value="Jelly Rolls"/>
    <property type="match status" value="1"/>
</dbReference>
<dbReference type="InterPro" id="IPR011051">
    <property type="entry name" value="RmlC_Cupin_sf"/>
</dbReference>
<evidence type="ECO:0000256" key="6">
    <source>
        <dbReference type="ARBA" id="ARBA00023134"/>
    </source>
</evidence>
<evidence type="ECO:0000259" key="9">
    <source>
        <dbReference type="Pfam" id="PF00483"/>
    </source>
</evidence>
<evidence type="ECO:0000256" key="3">
    <source>
        <dbReference type="ARBA" id="ARBA00022679"/>
    </source>
</evidence>
<dbReference type="InterPro" id="IPR029044">
    <property type="entry name" value="Nucleotide-diphossugar_trans"/>
</dbReference>
<keyword evidence="12" id="KW-0413">Isomerase</keyword>
<dbReference type="CDD" id="cd02213">
    <property type="entry name" value="cupin_PMI_typeII_C"/>
    <property type="match status" value="1"/>
</dbReference>
<evidence type="ECO:0000313" key="12">
    <source>
        <dbReference type="EMBL" id="MDF0603824.1"/>
    </source>
</evidence>